<reference evidence="4 5" key="1">
    <citation type="submission" date="2020-04" db="EMBL/GenBank/DDBJ databases">
        <title>Usitatibacter rugosus gen. nov., sp. nov. and Usitatibacter palustris sp. nov., novel members of Usitatibacteraceae fam. nov. within the order Nitrosomonadales isolated from soil.</title>
        <authorList>
            <person name="Huber K.J."/>
            <person name="Neumann-Schaal M."/>
            <person name="Geppert A."/>
            <person name="Luckner M."/>
            <person name="Wanner G."/>
            <person name="Overmann J."/>
        </authorList>
    </citation>
    <scope>NUCLEOTIDE SEQUENCE [LARGE SCALE GENOMIC DNA]</scope>
    <source>
        <strain evidence="4 5">0125_3</strain>
    </source>
</reference>
<evidence type="ECO:0000313" key="4">
    <source>
        <dbReference type="EMBL" id="QJR10764.1"/>
    </source>
</evidence>
<dbReference type="Proteomes" id="UP000501534">
    <property type="component" value="Chromosome"/>
</dbReference>
<evidence type="ECO:0000313" key="5">
    <source>
        <dbReference type="Proteomes" id="UP000501534"/>
    </source>
</evidence>
<dbReference type="RefSeq" id="WP_343034688.1">
    <property type="nucleotide sequence ID" value="NZ_CP053069.1"/>
</dbReference>
<accession>A0A6M4GW89</accession>
<feature type="domain" description="DUF4124" evidence="3">
    <location>
        <begin position="10"/>
        <end position="58"/>
    </location>
</feature>
<evidence type="ECO:0000256" key="2">
    <source>
        <dbReference type="SAM" id="SignalP"/>
    </source>
</evidence>
<evidence type="ECO:0000256" key="1">
    <source>
        <dbReference type="SAM" id="MobiDB-lite"/>
    </source>
</evidence>
<dbReference type="AlphaFoldDB" id="A0A6M4GW89"/>
<feature type="signal peptide" evidence="2">
    <location>
        <begin position="1"/>
        <end position="21"/>
    </location>
</feature>
<keyword evidence="5" id="KW-1185">Reference proteome</keyword>
<dbReference type="Pfam" id="PF13511">
    <property type="entry name" value="DUF4124"/>
    <property type="match status" value="1"/>
</dbReference>
<organism evidence="4 5">
    <name type="scientific">Usitatibacter rugosus</name>
    <dbReference type="NCBI Taxonomy" id="2732067"/>
    <lineage>
        <taxon>Bacteria</taxon>
        <taxon>Pseudomonadati</taxon>
        <taxon>Pseudomonadota</taxon>
        <taxon>Betaproteobacteria</taxon>
        <taxon>Nitrosomonadales</taxon>
        <taxon>Usitatibacteraceae</taxon>
        <taxon>Usitatibacter</taxon>
    </lineage>
</organism>
<keyword evidence="2" id="KW-0732">Signal</keyword>
<protein>
    <recommendedName>
        <fullName evidence="3">DUF4124 domain-containing protein</fullName>
    </recommendedName>
</protein>
<dbReference type="EMBL" id="CP053069">
    <property type="protein sequence ID" value="QJR10764.1"/>
    <property type="molecule type" value="Genomic_DNA"/>
</dbReference>
<feature type="compositionally biased region" description="Low complexity" evidence="1">
    <location>
        <begin position="60"/>
        <end position="70"/>
    </location>
</feature>
<proteinExistence type="predicted"/>
<dbReference type="KEGG" id="uru:DSM104443_01833"/>
<sequence length="180" mass="18860">MRALLPVIAAALAFFAADALAITKCIDKAGKVTYQDGKCPDDSKTDALKTPIPLSPPPMSSGSAESSGSSGSSGSGGSTEPTGTEDPAMMELAGTQSTFDNCDVASPGFTGRNGETYIGWRTQAGTLLSKWEATPEYQRAVENGRAKFRNNVVPSSIALQNFAKTCETQFLPGMKNALRK</sequence>
<evidence type="ECO:0000259" key="3">
    <source>
        <dbReference type="Pfam" id="PF13511"/>
    </source>
</evidence>
<feature type="region of interest" description="Disordered" evidence="1">
    <location>
        <begin position="36"/>
        <end position="87"/>
    </location>
</feature>
<dbReference type="InterPro" id="IPR025392">
    <property type="entry name" value="DUF4124"/>
</dbReference>
<name>A0A6M4GW89_9PROT</name>
<feature type="compositionally biased region" description="Basic and acidic residues" evidence="1">
    <location>
        <begin position="38"/>
        <end position="47"/>
    </location>
</feature>
<feature type="chain" id="PRO_5027009101" description="DUF4124 domain-containing protein" evidence="2">
    <location>
        <begin position="22"/>
        <end position="180"/>
    </location>
</feature>
<gene>
    <name evidence="4" type="ORF">DSM104443_01833</name>
</gene>